<accession>A0A1A6GCU6</accession>
<feature type="non-terminal residue" evidence="1">
    <location>
        <position position="1"/>
    </location>
</feature>
<dbReference type="Proteomes" id="UP000092124">
    <property type="component" value="Unassembled WGS sequence"/>
</dbReference>
<protein>
    <submittedName>
        <fullName evidence="1">Uncharacterized protein</fullName>
    </submittedName>
</protein>
<dbReference type="InterPro" id="IPR026082">
    <property type="entry name" value="ABCA"/>
</dbReference>
<dbReference type="GO" id="GO:0005319">
    <property type="term" value="F:lipid transporter activity"/>
    <property type="evidence" value="ECO:0007669"/>
    <property type="project" value="TreeGrafter"/>
</dbReference>
<evidence type="ECO:0000313" key="2">
    <source>
        <dbReference type="Proteomes" id="UP000092124"/>
    </source>
</evidence>
<proteinExistence type="predicted"/>
<dbReference type="GO" id="GO:0016020">
    <property type="term" value="C:membrane"/>
    <property type="evidence" value="ECO:0007669"/>
    <property type="project" value="InterPro"/>
</dbReference>
<organism evidence="1 2">
    <name type="scientific">Neotoma lepida</name>
    <name type="common">Desert woodrat</name>
    <dbReference type="NCBI Taxonomy" id="56216"/>
    <lineage>
        <taxon>Eukaryota</taxon>
        <taxon>Metazoa</taxon>
        <taxon>Chordata</taxon>
        <taxon>Craniata</taxon>
        <taxon>Vertebrata</taxon>
        <taxon>Euteleostomi</taxon>
        <taxon>Mammalia</taxon>
        <taxon>Eutheria</taxon>
        <taxon>Euarchontoglires</taxon>
        <taxon>Glires</taxon>
        <taxon>Rodentia</taxon>
        <taxon>Myomorpha</taxon>
        <taxon>Muroidea</taxon>
        <taxon>Cricetidae</taxon>
        <taxon>Neotominae</taxon>
        <taxon>Neotoma</taxon>
    </lineage>
</organism>
<evidence type="ECO:0000313" key="1">
    <source>
        <dbReference type="EMBL" id="OBS64043.1"/>
    </source>
</evidence>
<dbReference type="AlphaFoldDB" id="A0A1A6GCU6"/>
<gene>
    <name evidence="1" type="ORF">A6R68_07420</name>
</gene>
<dbReference type="STRING" id="56216.A0A1A6GCU6"/>
<reference evidence="1 2" key="1">
    <citation type="submission" date="2016-06" db="EMBL/GenBank/DDBJ databases">
        <title>The Draft Genome Sequence and Annotation of the Desert Woodrat Neotoma lepida.</title>
        <authorList>
            <person name="Campbell M."/>
            <person name="Oakeson K.F."/>
            <person name="Yandell M."/>
            <person name="Halpert J.R."/>
            <person name="Dearing D."/>
        </authorList>
    </citation>
    <scope>NUCLEOTIDE SEQUENCE [LARGE SCALE GENOMIC DNA]</scope>
    <source>
        <strain evidence="1">417</strain>
        <tissue evidence="1">Liver</tissue>
    </source>
</reference>
<name>A0A1A6GCU6_NEOLE</name>
<sequence length="174" mass="19246">SVTIYNQTLSEMDDFDAVIKLTGVCPQSNIQFDFLTVSFGSPQLDRKVFISSGKLRCAGSSLFLKKKWGIGYHLRCSNQGIENYGVSMTTLNEVFLKLEGKSMTDESDVGIWGHLQSEGAKDVGSLVELEQVVSSLDSSGNTMSGMALWRQQLCAVAKVRFLKLKNDRKSLMTM</sequence>
<dbReference type="GO" id="GO:0140359">
    <property type="term" value="F:ABC-type transporter activity"/>
    <property type="evidence" value="ECO:0007669"/>
    <property type="project" value="InterPro"/>
</dbReference>
<dbReference type="EMBL" id="LZPO01097453">
    <property type="protein sequence ID" value="OBS64043.1"/>
    <property type="molecule type" value="Genomic_DNA"/>
</dbReference>
<keyword evidence="2" id="KW-1185">Reference proteome</keyword>
<dbReference type="PANTHER" id="PTHR19229:SF120">
    <property type="entry name" value="ATP-BINDING CASSETTE SUB-FAMILY A MEMBER 9"/>
    <property type="match status" value="1"/>
</dbReference>
<dbReference type="PANTHER" id="PTHR19229">
    <property type="entry name" value="ATP-BINDING CASSETTE TRANSPORTER SUBFAMILY A ABCA"/>
    <property type="match status" value="1"/>
</dbReference>
<comment type="caution">
    <text evidence="1">The sequence shown here is derived from an EMBL/GenBank/DDBJ whole genome shotgun (WGS) entry which is preliminary data.</text>
</comment>
<dbReference type="OrthoDB" id="9906223at2759"/>